<organism evidence="5 6">
    <name type="scientific">Cephalotrichum gorgonifer</name>
    <dbReference type="NCBI Taxonomy" id="2041049"/>
    <lineage>
        <taxon>Eukaryota</taxon>
        <taxon>Fungi</taxon>
        <taxon>Dikarya</taxon>
        <taxon>Ascomycota</taxon>
        <taxon>Pezizomycotina</taxon>
        <taxon>Sordariomycetes</taxon>
        <taxon>Hypocreomycetidae</taxon>
        <taxon>Microascales</taxon>
        <taxon>Microascaceae</taxon>
        <taxon>Cephalotrichum</taxon>
    </lineage>
</organism>
<dbReference type="InterPro" id="IPR050309">
    <property type="entry name" value="Type-B_Carboxylest/Lipase"/>
</dbReference>
<proteinExistence type="inferred from homology"/>
<reference evidence="5" key="1">
    <citation type="submission" date="2018-03" db="EMBL/GenBank/DDBJ databases">
        <authorList>
            <person name="Guldener U."/>
        </authorList>
    </citation>
    <scope>NUCLEOTIDE SEQUENCE</scope>
</reference>
<evidence type="ECO:0000256" key="3">
    <source>
        <dbReference type="RuleBase" id="RU361235"/>
    </source>
</evidence>
<dbReference type="AlphaFoldDB" id="A0AAE8N4C3"/>
<evidence type="ECO:0000259" key="4">
    <source>
        <dbReference type="Pfam" id="PF00135"/>
    </source>
</evidence>
<keyword evidence="6" id="KW-1185">Reference proteome</keyword>
<protein>
    <recommendedName>
        <fullName evidence="3">Carboxylic ester hydrolase</fullName>
        <ecNumber evidence="3">3.1.1.-</ecNumber>
    </recommendedName>
</protein>
<dbReference type="EMBL" id="ONZQ02000010">
    <property type="protein sequence ID" value="SPO04632.1"/>
    <property type="molecule type" value="Genomic_DNA"/>
</dbReference>
<dbReference type="InterPro" id="IPR029058">
    <property type="entry name" value="AB_hydrolase_fold"/>
</dbReference>
<comment type="caution">
    <text evidence="5">The sequence shown here is derived from an EMBL/GenBank/DDBJ whole genome shotgun (WGS) entry which is preliminary data.</text>
</comment>
<gene>
    <name evidence="5" type="ORF">DNG_07317</name>
</gene>
<accession>A0AAE8N4C3</accession>
<dbReference type="PANTHER" id="PTHR11559">
    <property type="entry name" value="CARBOXYLESTERASE"/>
    <property type="match status" value="1"/>
</dbReference>
<evidence type="ECO:0000313" key="6">
    <source>
        <dbReference type="Proteomes" id="UP001187682"/>
    </source>
</evidence>
<dbReference type="GO" id="GO:0016787">
    <property type="term" value="F:hydrolase activity"/>
    <property type="evidence" value="ECO:0007669"/>
    <property type="project" value="UniProtKB-KW"/>
</dbReference>
<dbReference type="SUPFAM" id="SSF53474">
    <property type="entry name" value="alpha/beta-Hydrolases"/>
    <property type="match status" value="1"/>
</dbReference>
<name>A0AAE8N4C3_9PEZI</name>
<dbReference type="InterPro" id="IPR019826">
    <property type="entry name" value="Carboxylesterase_B_AS"/>
</dbReference>
<keyword evidence="2 3" id="KW-0378">Hydrolase</keyword>
<dbReference type="Gene3D" id="3.40.50.1820">
    <property type="entry name" value="alpha/beta hydrolase"/>
    <property type="match status" value="1"/>
</dbReference>
<dbReference type="PROSITE" id="PS00122">
    <property type="entry name" value="CARBOXYLESTERASE_B_1"/>
    <property type="match status" value="1"/>
</dbReference>
<dbReference type="InterPro" id="IPR002018">
    <property type="entry name" value="CarbesteraseB"/>
</dbReference>
<dbReference type="Pfam" id="PF00135">
    <property type="entry name" value="COesterase"/>
    <property type="match status" value="1"/>
</dbReference>
<feature type="domain" description="Carboxylesterase type B" evidence="4">
    <location>
        <begin position="31"/>
        <end position="542"/>
    </location>
</feature>
<dbReference type="EC" id="3.1.1.-" evidence="3"/>
<evidence type="ECO:0000256" key="2">
    <source>
        <dbReference type="ARBA" id="ARBA00022801"/>
    </source>
</evidence>
<evidence type="ECO:0000313" key="5">
    <source>
        <dbReference type="EMBL" id="SPO04632.1"/>
    </source>
</evidence>
<dbReference type="Proteomes" id="UP001187682">
    <property type="component" value="Unassembled WGS sequence"/>
</dbReference>
<evidence type="ECO:0000256" key="1">
    <source>
        <dbReference type="ARBA" id="ARBA00005964"/>
    </source>
</evidence>
<comment type="similarity">
    <text evidence="1 3">Belongs to the type-B carboxylesterase/lipase family.</text>
</comment>
<sequence length="550" mass="61916">MPFYIYIPFFKSSNNPRLTRAKELHRAREYDPTTHAYTFQDIRYAKPPTGDLRFRAPQSPEVDRSSIQVGHHPRTCPQGMPRWQALGGAVASKWADPSRQFDMDEWVADFYTTNITAKDYNEGPGGVSEDCLFLDVRVPKRMLKAASRGKKKLAPVLVWIHGGGYDLGSKQRFPSPQFIPTGLLSKGNKGPEGMIYVAMNYRLGAFGWLSGLEVERDGDLNAGLLDQRLALEWIQQYIHLFGGDKNRVTVMGESAGAGSTLLHTMAYGGDTSRSPTPFSQIIPQSPFIEPTSVPVESTLEKFLSMLNVSSLQEARQIDEKTLVAVNAELIRTAPANTYLFGPVIDKKYIPERPMKMLREGRFNKSVEILTTHTSFERGYFFDPSVEMEEEFREWINLTIPGLTEETIEYLAEELYLPEFDGSWGYTSQATRQMSLWGEAFFDCNFVEIGDASDGQAYAGEFGLSPGFHTQDLAYTFDFPGAPVPFAQTKDFWQNAIVSFTRTGKPEIGDGSEFPKWGSQGLLVNMTETKSYVAVNRVNKTRCDWWAQVDL</sequence>